<proteinExistence type="predicted"/>
<reference evidence="2" key="1">
    <citation type="submission" date="2019-08" db="EMBL/GenBank/DDBJ databases">
        <authorList>
            <person name="Kucharzyk K."/>
            <person name="Murdoch R.W."/>
            <person name="Higgins S."/>
            <person name="Loffler F."/>
        </authorList>
    </citation>
    <scope>NUCLEOTIDE SEQUENCE</scope>
</reference>
<feature type="region of interest" description="Disordered" evidence="1">
    <location>
        <begin position="81"/>
        <end position="103"/>
    </location>
</feature>
<dbReference type="AlphaFoldDB" id="A0A644T8Z8"/>
<name>A0A644T8Z8_9ZZZZ</name>
<comment type="caution">
    <text evidence="2">The sequence shown here is derived from an EMBL/GenBank/DDBJ whole genome shotgun (WGS) entry which is preliminary data.</text>
</comment>
<evidence type="ECO:0000256" key="1">
    <source>
        <dbReference type="SAM" id="MobiDB-lite"/>
    </source>
</evidence>
<gene>
    <name evidence="2" type="ORF">SDC9_08916</name>
</gene>
<protein>
    <submittedName>
        <fullName evidence="2">Uncharacterized protein</fullName>
    </submittedName>
</protein>
<sequence>MDRCKPRKDYECMPMHECMPSYESTPASGRKCIGTYSMKYRVYEDCDCEYKICRLCAYCGCEYDDEQDECPMCGAPSNLGSMSDDNPGGDPGGDPDGDPDGFGGSWRRRFRSFPRFRFFPPFFPFFFLFRRRRWF</sequence>
<accession>A0A644T8Z8</accession>
<evidence type="ECO:0000313" key="2">
    <source>
        <dbReference type="EMBL" id="MPL63294.1"/>
    </source>
</evidence>
<organism evidence="2">
    <name type="scientific">bioreactor metagenome</name>
    <dbReference type="NCBI Taxonomy" id="1076179"/>
    <lineage>
        <taxon>unclassified sequences</taxon>
        <taxon>metagenomes</taxon>
        <taxon>ecological metagenomes</taxon>
    </lineage>
</organism>
<dbReference type="EMBL" id="VSSQ01000021">
    <property type="protein sequence ID" value="MPL63294.1"/>
    <property type="molecule type" value="Genomic_DNA"/>
</dbReference>